<sequence>MSLATCIPISFLISHHGGGRTLFLRGDSYGVSVGVIVAGKKGAKWPPPHWQGRVGLSFIRNSSYKYMERAAKSSDQSHTHLSKNFPHLSISLNGNGRYTCYCVSQWGNITIGGRGDVFMRRTSVGDDSKSSVFARPEKCDISEFGEAGRKEVTRILKMPLRTDQNVTMMFSYHRGISSVFAVELCVQLQDVGGSSSSSNHVDSGRGININDAVCISPNRRASSPSPSFSPYVNWPAQEPPPEVSLFQDHAGVVAIHSPNLDDDQAGVNSDGVDDDEFIPETQPPNAEQALGLATIVAPLQRVSEEAGHYSIINEEAMHSGSADD</sequence>
<comment type="caution">
    <text evidence="1">The sequence shown here is derived from an EMBL/GenBank/DDBJ whole genome shotgun (WGS) entry which is preliminary data.</text>
</comment>
<name>A0ABU6VGT3_9FABA</name>
<protein>
    <submittedName>
        <fullName evidence="1">Uncharacterized protein</fullName>
    </submittedName>
</protein>
<keyword evidence="2" id="KW-1185">Reference proteome</keyword>
<dbReference type="Proteomes" id="UP001341840">
    <property type="component" value="Unassembled WGS sequence"/>
</dbReference>
<evidence type="ECO:0000313" key="1">
    <source>
        <dbReference type="EMBL" id="MED6171428.1"/>
    </source>
</evidence>
<organism evidence="1 2">
    <name type="scientific">Stylosanthes scabra</name>
    <dbReference type="NCBI Taxonomy" id="79078"/>
    <lineage>
        <taxon>Eukaryota</taxon>
        <taxon>Viridiplantae</taxon>
        <taxon>Streptophyta</taxon>
        <taxon>Embryophyta</taxon>
        <taxon>Tracheophyta</taxon>
        <taxon>Spermatophyta</taxon>
        <taxon>Magnoliopsida</taxon>
        <taxon>eudicotyledons</taxon>
        <taxon>Gunneridae</taxon>
        <taxon>Pentapetalae</taxon>
        <taxon>rosids</taxon>
        <taxon>fabids</taxon>
        <taxon>Fabales</taxon>
        <taxon>Fabaceae</taxon>
        <taxon>Papilionoideae</taxon>
        <taxon>50 kb inversion clade</taxon>
        <taxon>dalbergioids sensu lato</taxon>
        <taxon>Dalbergieae</taxon>
        <taxon>Pterocarpus clade</taxon>
        <taxon>Stylosanthes</taxon>
    </lineage>
</organism>
<proteinExistence type="predicted"/>
<evidence type="ECO:0000313" key="2">
    <source>
        <dbReference type="Proteomes" id="UP001341840"/>
    </source>
</evidence>
<accession>A0ABU6VGT3</accession>
<gene>
    <name evidence="1" type="ORF">PIB30_040638</name>
</gene>
<dbReference type="EMBL" id="JASCZI010151255">
    <property type="protein sequence ID" value="MED6171428.1"/>
    <property type="molecule type" value="Genomic_DNA"/>
</dbReference>
<reference evidence="1 2" key="1">
    <citation type="journal article" date="2023" name="Plants (Basel)">
        <title>Bridging the Gap: Combining Genomics and Transcriptomics Approaches to Understand Stylosanthes scabra, an Orphan Legume from the Brazilian Caatinga.</title>
        <authorList>
            <person name="Ferreira-Neto J.R.C."/>
            <person name="da Silva M.D."/>
            <person name="Binneck E."/>
            <person name="de Melo N.F."/>
            <person name="da Silva R.H."/>
            <person name="de Melo A.L.T.M."/>
            <person name="Pandolfi V."/>
            <person name="Bustamante F.O."/>
            <person name="Brasileiro-Vidal A.C."/>
            <person name="Benko-Iseppon A.M."/>
        </authorList>
    </citation>
    <scope>NUCLEOTIDE SEQUENCE [LARGE SCALE GENOMIC DNA]</scope>
    <source>
        <tissue evidence="1">Leaves</tissue>
    </source>
</reference>